<proteinExistence type="predicted"/>
<accession>A0ABQ5B5R6</accession>
<name>A0ABQ5B5R6_9ASTR</name>
<reference evidence="1" key="1">
    <citation type="journal article" date="2022" name="Int. J. Mol. Sci.">
        <title>Draft Genome of Tanacetum Coccineum: Genomic Comparison of Closely Related Tanacetum-Family Plants.</title>
        <authorList>
            <person name="Yamashiro T."/>
            <person name="Shiraishi A."/>
            <person name="Nakayama K."/>
            <person name="Satake H."/>
        </authorList>
    </citation>
    <scope>NUCLEOTIDE SEQUENCE</scope>
</reference>
<comment type="caution">
    <text evidence="1">The sequence shown here is derived from an EMBL/GenBank/DDBJ whole genome shotgun (WGS) entry which is preliminary data.</text>
</comment>
<evidence type="ECO:0000313" key="1">
    <source>
        <dbReference type="EMBL" id="GJT10236.1"/>
    </source>
</evidence>
<gene>
    <name evidence="1" type="ORF">Tco_0857278</name>
</gene>
<reference evidence="1" key="2">
    <citation type="submission" date="2022-01" db="EMBL/GenBank/DDBJ databases">
        <authorList>
            <person name="Yamashiro T."/>
            <person name="Shiraishi A."/>
            <person name="Satake H."/>
            <person name="Nakayama K."/>
        </authorList>
    </citation>
    <scope>NUCLEOTIDE SEQUENCE</scope>
</reference>
<evidence type="ECO:0000313" key="2">
    <source>
        <dbReference type="Proteomes" id="UP001151760"/>
    </source>
</evidence>
<sequence>MGLWYLKNTGFDLTTFTDADHADLTITISRCTATPRAPLPCLATPFNTQGQNALQFDTISSRNKLRMRLLSSTLSRRIISWRISSQKHSQENASNFSSTA</sequence>
<dbReference type="EMBL" id="BQNB010012971">
    <property type="protein sequence ID" value="GJT10236.1"/>
    <property type="molecule type" value="Genomic_DNA"/>
</dbReference>
<protein>
    <submittedName>
        <fullName evidence="1">Uncharacterized protein</fullName>
    </submittedName>
</protein>
<dbReference type="Proteomes" id="UP001151760">
    <property type="component" value="Unassembled WGS sequence"/>
</dbReference>
<organism evidence="1 2">
    <name type="scientific">Tanacetum coccineum</name>
    <dbReference type="NCBI Taxonomy" id="301880"/>
    <lineage>
        <taxon>Eukaryota</taxon>
        <taxon>Viridiplantae</taxon>
        <taxon>Streptophyta</taxon>
        <taxon>Embryophyta</taxon>
        <taxon>Tracheophyta</taxon>
        <taxon>Spermatophyta</taxon>
        <taxon>Magnoliopsida</taxon>
        <taxon>eudicotyledons</taxon>
        <taxon>Gunneridae</taxon>
        <taxon>Pentapetalae</taxon>
        <taxon>asterids</taxon>
        <taxon>campanulids</taxon>
        <taxon>Asterales</taxon>
        <taxon>Asteraceae</taxon>
        <taxon>Asteroideae</taxon>
        <taxon>Anthemideae</taxon>
        <taxon>Anthemidinae</taxon>
        <taxon>Tanacetum</taxon>
    </lineage>
</organism>
<keyword evidence="2" id="KW-1185">Reference proteome</keyword>